<gene>
    <name evidence="2" type="ORF">EVAR_92393_1</name>
</gene>
<sequence length="76" mass="8179">MAAGSGPMARGSRSPGLSLTGRRETVEAANSHLYSPRSSEIELEEANAPRGVLNRTSSVLCPKRRRADPESREISN</sequence>
<dbReference type="AlphaFoldDB" id="A0A4C1TLT2"/>
<evidence type="ECO:0000256" key="1">
    <source>
        <dbReference type="SAM" id="MobiDB-lite"/>
    </source>
</evidence>
<proteinExistence type="predicted"/>
<dbReference type="Proteomes" id="UP000299102">
    <property type="component" value="Unassembled WGS sequence"/>
</dbReference>
<comment type="caution">
    <text evidence="2">The sequence shown here is derived from an EMBL/GenBank/DDBJ whole genome shotgun (WGS) entry which is preliminary data.</text>
</comment>
<organism evidence="2 3">
    <name type="scientific">Eumeta variegata</name>
    <name type="common">Bagworm moth</name>
    <name type="synonym">Eumeta japonica</name>
    <dbReference type="NCBI Taxonomy" id="151549"/>
    <lineage>
        <taxon>Eukaryota</taxon>
        <taxon>Metazoa</taxon>
        <taxon>Ecdysozoa</taxon>
        <taxon>Arthropoda</taxon>
        <taxon>Hexapoda</taxon>
        <taxon>Insecta</taxon>
        <taxon>Pterygota</taxon>
        <taxon>Neoptera</taxon>
        <taxon>Endopterygota</taxon>
        <taxon>Lepidoptera</taxon>
        <taxon>Glossata</taxon>
        <taxon>Ditrysia</taxon>
        <taxon>Tineoidea</taxon>
        <taxon>Psychidae</taxon>
        <taxon>Oiketicinae</taxon>
        <taxon>Eumeta</taxon>
    </lineage>
</organism>
<dbReference type="EMBL" id="BGZK01000063">
    <property type="protein sequence ID" value="GBP14407.1"/>
    <property type="molecule type" value="Genomic_DNA"/>
</dbReference>
<evidence type="ECO:0000313" key="2">
    <source>
        <dbReference type="EMBL" id="GBP14407.1"/>
    </source>
</evidence>
<name>A0A4C1TLT2_EUMVA</name>
<reference evidence="2 3" key="1">
    <citation type="journal article" date="2019" name="Commun. Biol.">
        <title>The bagworm genome reveals a unique fibroin gene that provides high tensile strength.</title>
        <authorList>
            <person name="Kono N."/>
            <person name="Nakamura H."/>
            <person name="Ohtoshi R."/>
            <person name="Tomita M."/>
            <person name="Numata K."/>
            <person name="Arakawa K."/>
        </authorList>
    </citation>
    <scope>NUCLEOTIDE SEQUENCE [LARGE SCALE GENOMIC DNA]</scope>
</reference>
<accession>A0A4C1TLT2</accession>
<feature type="region of interest" description="Disordered" evidence="1">
    <location>
        <begin position="1"/>
        <end position="76"/>
    </location>
</feature>
<keyword evidence="3" id="KW-1185">Reference proteome</keyword>
<feature type="compositionally biased region" description="Basic and acidic residues" evidence="1">
    <location>
        <begin position="67"/>
        <end position="76"/>
    </location>
</feature>
<evidence type="ECO:0000313" key="3">
    <source>
        <dbReference type="Proteomes" id="UP000299102"/>
    </source>
</evidence>
<protein>
    <submittedName>
        <fullName evidence="2">Uncharacterized protein</fullName>
    </submittedName>
</protein>